<dbReference type="PRINTS" id="PR00412">
    <property type="entry name" value="EPOXHYDRLASE"/>
</dbReference>
<protein>
    <submittedName>
        <fullName evidence="3">Alpha/beta hydrolase</fullName>
    </submittedName>
</protein>
<dbReference type="Pfam" id="PF00561">
    <property type="entry name" value="Abhydrolase_1"/>
    <property type="match status" value="1"/>
</dbReference>
<gene>
    <name evidence="3" type="ORF">AWN90_28850</name>
</gene>
<dbReference type="PRINTS" id="PR00111">
    <property type="entry name" value="ABHYDROLASE"/>
</dbReference>
<dbReference type="GO" id="GO:0004185">
    <property type="term" value="F:serine-type carboxypeptidase activity"/>
    <property type="evidence" value="ECO:0007669"/>
    <property type="project" value="InterPro"/>
</dbReference>
<name>A0A164LVD7_9NOCA</name>
<sequence length="316" mass="34543">MTTAVPTDAELAASLPGEFTSAHTEVNGIRLHHVTGGSGEPLILLGGWPQTWWQFRKVLPPLARHYRVTAVDLRGMGGSDMPADGYDKKTMARDIHDLIARLGYESAYVAGHDIGAGVGYHLAATFPASVRKLVTIDHGVPDPSWLTVPMLPATDDQAAALADGRGSYVWWFAFNQLRGLPEHLLAGRFRLVIDWLYNHMLDVPDAVDDQARAVYAHAYERPGAVAAGNRWYQTFRRDIADLATYTPPTTPILTLTGEHSYDVLRAEMADKGTDVRVVAIEGSGHYVPEEQPDRMVAELLAFFADTPALPDPAAAH</sequence>
<organism evidence="3 4">
    <name type="scientific">Nocardia terpenica</name>
    <dbReference type="NCBI Taxonomy" id="455432"/>
    <lineage>
        <taxon>Bacteria</taxon>
        <taxon>Bacillati</taxon>
        <taxon>Actinomycetota</taxon>
        <taxon>Actinomycetes</taxon>
        <taxon>Mycobacteriales</taxon>
        <taxon>Nocardiaceae</taxon>
        <taxon>Nocardia</taxon>
    </lineage>
</organism>
<dbReference type="InterPro" id="IPR033124">
    <property type="entry name" value="Ser_caboxypep_his_AS"/>
</dbReference>
<reference evidence="3 4" key="1">
    <citation type="submission" date="2016-04" db="EMBL/GenBank/DDBJ databases">
        <authorList>
            <person name="Evans L.H."/>
            <person name="Alamgir A."/>
            <person name="Owens N."/>
            <person name="Weber N.D."/>
            <person name="Virtaneva K."/>
            <person name="Barbian K."/>
            <person name="Babar A."/>
            <person name="Rosenke K."/>
        </authorList>
    </citation>
    <scope>NUCLEOTIDE SEQUENCE [LARGE SCALE GENOMIC DNA]</scope>
    <source>
        <strain evidence="3 4">IFM 0406</strain>
    </source>
</reference>
<keyword evidence="1 3" id="KW-0378">Hydrolase</keyword>
<dbReference type="AlphaFoldDB" id="A0A164LVD7"/>
<dbReference type="EMBL" id="LWGR01000007">
    <property type="protein sequence ID" value="KZM72782.1"/>
    <property type="molecule type" value="Genomic_DNA"/>
</dbReference>
<evidence type="ECO:0000313" key="3">
    <source>
        <dbReference type="EMBL" id="KZM72782.1"/>
    </source>
</evidence>
<dbReference type="InterPro" id="IPR000073">
    <property type="entry name" value="AB_hydrolase_1"/>
</dbReference>
<evidence type="ECO:0000256" key="1">
    <source>
        <dbReference type="ARBA" id="ARBA00022801"/>
    </source>
</evidence>
<keyword evidence="4" id="KW-1185">Reference proteome</keyword>
<evidence type="ECO:0000313" key="4">
    <source>
        <dbReference type="Proteomes" id="UP000076512"/>
    </source>
</evidence>
<dbReference type="PROSITE" id="PS00560">
    <property type="entry name" value="CARBOXYPEPT_SER_HIS"/>
    <property type="match status" value="1"/>
</dbReference>
<accession>A0A164LVD7</accession>
<dbReference type="OrthoDB" id="3507586at2"/>
<feature type="domain" description="AB hydrolase-1" evidence="2">
    <location>
        <begin position="41"/>
        <end position="147"/>
    </location>
</feature>
<dbReference type="PANTHER" id="PTHR43329">
    <property type="entry name" value="EPOXIDE HYDROLASE"/>
    <property type="match status" value="1"/>
</dbReference>
<dbReference type="SUPFAM" id="SSF53474">
    <property type="entry name" value="alpha/beta-Hydrolases"/>
    <property type="match status" value="1"/>
</dbReference>
<dbReference type="STRING" id="455432.AWN90_28850"/>
<evidence type="ECO:0000259" key="2">
    <source>
        <dbReference type="Pfam" id="PF00561"/>
    </source>
</evidence>
<dbReference type="InterPro" id="IPR000639">
    <property type="entry name" value="Epox_hydrolase-like"/>
</dbReference>
<dbReference type="RefSeq" id="WP_067588985.1">
    <property type="nucleotide sequence ID" value="NZ_JABMCZ010000004.1"/>
</dbReference>
<dbReference type="Gene3D" id="3.40.50.1820">
    <property type="entry name" value="alpha/beta hydrolase"/>
    <property type="match status" value="1"/>
</dbReference>
<dbReference type="InterPro" id="IPR029058">
    <property type="entry name" value="AB_hydrolase_fold"/>
</dbReference>
<comment type="caution">
    <text evidence="3">The sequence shown here is derived from an EMBL/GenBank/DDBJ whole genome shotgun (WGS) entry which is preliminary data.</text>
</comment>
<proteinExistence type="predicted"/>
<dbReference type="Proteomes" id="UP000076512">
    <property type="component" value="Unassembled WGS sequence"/>
</dbReference>